<organism evidence="2">
    <name type="scientific">Halalkalibacterium halodurans</name>
    <name type="common">Bacillus halodurans</name>
    <dbReference type="NCBI Taxonomy" id="86665"/>
    <lineage>
        <taxon>Bacteria</taxon>
        <taxon>Bacillati</taxon>
        <taxon>Bacillota</taxon>
        <taxon>Bacilli</taxon>
        <taxon>Bacillales</taxon>
        <taxon>Bacillaceae</taxon>
        <taxon>Halalkalibacterium (ex Joshi et al. 2022)</taxon>
    </lineage>
</organism>
<sequence length="143" mass="16411">MAVIRTTSRDIDLLARLMRAEAEGEGDLGMLMAGNVMVNRVRVGCLDFADINTVERMVFQSPGGFEATQKGYFYQRAREKERRLAQRIVNGERTHPAEFSLWFFRPDGPCPEQWYGQWNSGRYKAHCFFNPTSADCPEVYGVF</sequence>
<name>A0A0M0KFB7_ALKHA</name>
<reference evidence="2" key="1">
    <citation type="submission" date="2015-08" db="EMBL/GenBank/DDBJ databases">
        <title>Complete DNA Sequence of Pseudomonas syringae pv. actinidiae, the Causal Agent of Kiwifruit Canker Disease.</title>
        <authorList>
            <person name="Rikkerink E.H.A."/>
            <person name="Fineran P.C."/>
        </authorList>
    </citation>
    <scope>NUCLEOTIDE SEQUENCE</scope>
    <source>
        <strain evidence="2">DSM 13666</strain>
    </source>
</reference>
<evidence type="ECO:0000259" key="1">
    <source>
        <dbReference type="Pfam" id="PF07486"/>
    </source>
</evidence>
<dbReference type="Pfam" id="PF07486">
    <property type="entry name" value="Hydrolase_2"/>
    <property type="match status" value="1"/>
</dbReference>
<comment type="caution">
    <text evidence="2">The sequence shown here is derived from an EMBL/GenBank/DDBJ whole genome shotgun (WGS) entry which is preliminary data.</text>
</comment>
<keyword evidence="2" id="KW-0378">Hydrolase</keyword>
<accession>A0A0M0KFB7</accession>
<dbReference type="PATRIC" id="fig|136160.3.peg.357"/>
<dbReference type="GeneID" id="87599372"/>
<gene>
    <name evidence="2" type="ORF">AMD02_00855</name>
</gene>
<feature type="domain" description="Cell wall hydrolase SleB" evidence="1">
    <location>
        <begin position="24"/>
        <end position="129"/>
    </location>
</feature>
<dbReference type="InterPro" id="IPR042047">
    <property type="entry name" value="SleB_dom1"/>
</dbReference>
<dbReference type="InterPro" id="IPR011105">
    <property type="entry name" value="Cell_wall_hydrolase_SleB"/>
</dbReference>
<dbReference type="SMR" id="A0A0M0KFB7"/>
<proteinExistence type="predicted"/>
<evidence type="ECO:0000313" key="2">
    <source>
        <dbReference type="EMBL" id="KOO37550.1"/>
    </source>
</evidence>
<dbReference type="AlphaFoldDB" id="A0A0M0KFB7"/>
<dbReference type="OMA" id="RYKAHCF"/>
<dbReference type="GO" id="GO:0016787">
    <property type="term" value="F:hydrolase activity"/>
    <property type="evidence" value="ECO:0007669"/>
    <property type="project" value="UniProtKB-KW"/>
</dbReference>
<dbReference type="EMBL" id="LILD01000001">
    <property type="protein sequence ID" value="KOO37550.1"/>
    <property type="molecule type" value="Genomic_DNA"/>
</dbReference>
<dbReference type="RefSeq" id="WP_010899951.1">
    <property type="nucleotide sequence ID" value="NZ_CP040441.1"/>
</dbReference>
<protein>
    <submittedName>
        <fullName evidence="2">Cell wall hydrolase</fullName>
    </submittedName>
</protein>
<dbReference type="Gene3D" id="1.10.10.2520">
    <property type="entry name" value="Cell wall hydrolase SleB, domain 1"/>
    <property type="match status" value="1"/>
</dbReference>